<dbReference type="Gene3D" id="3.40.50.20">
    <property type="match status" value="1"/>
</dbReference>
<evidence type="ECO:0000313" key="8">
    <source>
        <dbReference type="EMBL" id="PNZ26676.1"/>
    </source>
</evidence>
<comment type="function">
    <text evidence="5">Catalyzes the ATP-dependent conversion of 5-aminoimidazole ribonucleotide (AIR) and HCO(3)(-) to N5-carboxyaminoimidazole ribonucleotide (N5-CAIR).</text>
</comment>
<dbReference type="HAMAP" id="MF_01928">
    <property type="entry name" value="PurK"/>
    <property type="match status" value="1"/>
</dbReference>
<evidence type="ECO:0000259" key="7">
    <source>
        <dbReference type="PROSITE" id="PS50975"/>
    </source>
</evidence>
<feature type="binding site" evidence="5">
    <location>
        <position position="108"/>
    </location>
    <ligand>
        <name>ATP</name>
        <dbReference type="ChEBI" id="CHEBI:30616"/>
    </ligand>
</feature>
<dbReference type="PROSITE" id="PS50975">
    <property type="entry name" value="ATP_GRASP"/>
    <property type="match status" value="1"/>
</dbReference>
<dbReference type="Pfam" id="PF17769">
    <property type="entry name" value="PurK_C"/>
    <property type="match status" value="1"/>
</dbReference>
<dbReference type="PANTHER" id="PTHR11609:SF5">
    <property type="entry name" value="PHOSPHORIBOSYLAMINOIMIDAZOLE CARBOXYLASE"/>
    <property type="match status" value="1"/>
</dbReference>
<dbReference type="FunFam" id="3.40.50.20:FF:000016">
    <property type="entry name" value="N5-carboxyaminoimidazole ribonucleotide synthase"/>
    <property type="match status" value="1"/>
</dbReference>
<comment type="subunit">
    <text evidence="5 6">Homodimer.</text>
</comment>
<dbReference type="PANTHER" id="PTHR11609">
    <property type="entry name" value="PURINE BIOSYNTHESIS PROTEIN 6/7, PUR6/7"/>
    <property type="match status" value="1"/>
</dbReference>
<dbReference type="FunFam" id="3.30.1490.20:FF:000015">
    <property type="entry name" value="N5-carboxyaminoimidazole ribonucleotide synthase"/>
    <property type="match status" value="1"/>
</dbReference>
<dbReference type="NCBIfam" id="NF004675">
    <property type="entry name" value="PRK06019.1-1"/>
    <property type="match status" value="1"/>
</dbReference>
<dbReference type="InterPro" id="IPR011054">
    <property type="entry name" value="Rudment_hybrid_motif"/>
</dbReference>
<dbReference type="GO" id="GO:0046872">
    <property type="term" value="F:metal ion binding"/>
    <property type="evidence" value="ECO:0007669"/>
    <property type="project" value="InterPro"/>
</dbReference>
<dbReference type="Proteomes" id="UP000242752">
    <property type="component" value="Unassembled WGS sequence"/>
</dbReference>
<dbReference type="NCBIfam" id="TIGR01161">
    <property type="entry name" value="purK"/>
    <property type="match status" value="1"/>
</dbReference>
<evidence type="ECO:0000256" key="6">
    <source>
        <dbReference type="RuleBase" id="RU361200"/>
    </source>
</evidence>
<dbReference type="InterPro" id="IPR013815">
    <property type="entry name" value="ATP_grasp_subdomain_1"/>
</dbReference>
<name>A0A2K3YM46_9STAP</name>
<dbReference type="EMBL" id="PPRF01000052">
    <property type="protein sequence ID" value="PNZ26676.1"/>
    <property type="molecule type" value="Genomic_DNA"/>
</dbReference>
<keyword evidence="9" id="KW-1185">Reference proteome</keyword>
<comment type="caution">
    <text evidence="8">The sequence shown here is derived from an EMBL/GenBank/DDBJ whole genome shotgun (WGS) entry which is preliminary data.</text>
</comment>
<feature type="binding site" evidence="5">
    <location>
        <begin position="183"/>
        <end position="186"/>
    </location>
    <ligand>
        <name>ATP</name>
        <dbReference type="ChEBI" id="CHEBI:30616"/>
    </ligand>
</feature>
<keyword evidence="3 5" id="KW-0658">Purine biosynthesis</keyword>
<dbReference type="GO" id="GO:0034028">
    <property type="term" value="F:5-(carboxyamino)imidazole ribonucleotide synthase activity"/>
    <property type="evidence" value="ECO:0007669"/>
    <property type="project" value="UniProtKB-UniRule"/>
</dbReference>
<dbReference type="InterPro" id="IPR005875">
    <property type="entry name" value="PurK"/>
</dbReference>
<dbReference type="GO" id="GO:0004638">
    <property type="term" value="F:phosphoribosylaminoimidazole carboxylase activity"/>
    <property type="evidence" value="ECO:0007669"/>
    <property type="project" value="InterPro"/>
</dbReference>
<evidence type="ECO:0000256" key="5">
    <source>
        <dbReference type="HAMAP-Rule" id="MF_01928"/>
    </source>
</evidence>
<comment type="similarity">
    <text evidence="5 6">Belongs to the PurK/PurT family.</text>
</comment>
<evidence type="ECO:0000256" key="1">
    <source>
        <dbReference type="ARBA" id="ARBA00022598"/>
    </source>
</evidence>
<dbReference type="Gene3D" id="3.30.470.20">
    <property type="entry name" value="ATP-grasp fold, B domain"/>
    <property type="match status" value="1"/>
</dbReference>
<gene>
    <name evidence="5 6" type="primary">purK</name>
    <name evidence="8" type="ORF">CD122_08060</name>
</gene>
<accession>A0A2K3YM46</accession>
<dbReference type="SUPFAM" id="SSF51246">
    <property type="entry name" value="Rudiment single hybrid motif"/>
    <property type="match status" value="1"/>
</dbReference>
<dbReference type="InterPro" id="IPR016185">
    <property type="entry name" value="PreATP-grasp_dom_sf"/>
</dbReference>
<dbReference type="InterPro" id="IPR040686">
    <property type="entry name" value="PurK_C"/>
</dbReference>
<keyword evidence="4 5" id="KW-0067">ATP-binding</keyword>
<dbReference type="InterPro" id="IPR003135">
    <property type="entry name" value="ATP-grasp_carboxylate-amine"/>
</dbReference>
<dbReference type="NCBIfam" id="NF004676">
    <property type="entry name" value="PRK06019.1-2"/>
    <property type="match status" value="1"/>
</dbReference>
<dbReference type="Pfam" id="PF02222">
    <property type="entry name" value="ATP-grasp"/>
    <property type="match status" value="1"/>
</dbReference>
<dbReference type="GO" id="GO:0005524">
    <property type="term" value="F:ATP binding"/>
    <property type="evidence" value="ECO:0007669"/>
    <property type="project" value="UniProtKB-UniRule"/>
</dbReference>
<dbReference type="GO" id="GO:0005829">
    <property type="term" value="C:cytosol"/>
    <property type="evidence" value="ECO:0007669"/>
    <property type="project" value="TreeGrafter"/>
</dbReference>
<dbReference type="GO" id="GO:0006189">
    <property type="term" value="P:'de novo' IMP biosynthetic process"/>
    <property type="evidence" value="ECO:0007669"/>
    <property type="project" value="UniProtKB-UniRule"/>
</dbReference>
<reference evidence="8 9" key="1">
    <citation type="submission" date="2017-08" db="EMBL/GenBank/DDBJ databases">
        <title>Draft genome sequences of 64 type strains of genus Staph aureus.</title>
        <authorList>
            <person name="Cole K."/>
            <person name="Golubchik T."/>
            <person name="Russell J."/>
            <person name="Foster D."/>
            <person name="Llewelyn M."/>
            <person name="Wilson D."/>
            <person name="Crook D."/>
            <person name="Paul J."/>
        </authorList>
    </citation>
    <scope>NUCLEOTIDE SEQUENCE [LARGE SCALE GENOMIC DNA]</scope>
    <source>
        <strain evidence="8 9">DSM 21968</strain>
    </source>
</reference>
<feature type="binding site" evidence="5">
    <location>
        <position position="148"/>
    </location>
    <ligand>
        <name>ATP</name>
        <dbReference type="ChEBI" id="CHEBI:30616"/>
    </ligand>
</feature>
<dbReference type="NCBIfam" id="NF004679">
    <property type="entry name" value="PRK06019.1-5"/>
    <property type="match status" value="1"/>
</dbReference>
<feature type="domain" description="ATP-grasp" evidence="7">
    <location>
        <begin position="112"/>
        <end position="296"/>
    </location>
</feature>
<sequence length="375" mass="41904">MTYDKLKIGQTIGIIGGGQLGKMMAQSAQKMGYRVVVLDPDAECPCQYVAHEFIHAAYDDMAALERLGNLSDVITYEFENIDAQQLKTLTASYNVPQGNQAITLLQDRLTEKNALQQAGVHVVPFHHVPTIEQLDEAISTLGYPLMLKTRFGGYDGKGQLLLRSDQDLEAARALVTAQECVAEQFLSLEREVSLIATAGQNGQIVYFPLQENEHRDQILFKTIVPARVDQTAAARKEVEKITQAIHFIGTFTVEFFIDTTGKLYVNEIAPRPHNSGHYSIEACDYSQFDTHILAVAGHDLPSNITLLKPAVMMNLLGKDLDMLEDQFDTHPEWHVHIYGKTSRKPARKMGHMTLLTDDVNQTEQDMLSLFEGRDA</sequence>
<keyword evidence="2 5" id="KW-0547">Nucleotide-binding</keyword>
<dbReference type="SUPFAM" id="SSF52440">
    <property type="entry name" value="PreATP-grasp domain"/>
    <property type="match status" value="1"/>
</dbReference>
<evidence type="ECO:0000313" key="9">
    <source>
        <dbReference type="Proteomes" id="UP000242752"/>
    </source>
</evidence>
<organism evidence="8 9">
    <name type="scientific">Staphylococcus rostri</name>
    <dbReference type="NCBI Taxonomy" id="522262"/>
    <lineage>
        <taxon>Bacteria</taxon>
        <taxon>Bacillati</taxon>
        <taxon>Bacillota</taxon>
        <taxon>Bacilli</taxon>
        <taxon>Bacillales</taxon>
        <taxon>Staphylococcaceae</taxon>
        <taxon>Staphylococcus</taxon>
    </lineage>
</organism>
<feature type="binding site" evidence="5">
    <location>
        <begin position="153"/>
        <end position="159"/>
    </location>
    <ligand>
        <name>ATP</name>
        <dbReference type="ChEBI" id="CHEBI:30616"/>
    </ligand>
</feature>
<feature type="binding site" evidence="5">
    <location>
        <position position="191"/>
    </location>
    <ligand>
        <name>ATP</name>
        <dbReference type="ChEBI" id="CHEBI:30616"/>
    </ligand>
</feature>
<evidence type="ECO:0000256" key="3">
    <source>
        <dbReference type="ARBA" id="ARBA00022755"/>
    </source>
</evidence>
<comment type="function">
    <text evidence="6">Catalyzes the ATP-dependent conversion of 5-aminoimidazole ribonucleotide (AIR) and HCO(3)- to N5-carboxyaminoimidazole ribonucleotide (N5-CAIR).</text>
</comment>
<keyword evidence="1 5" id="KW-0436">Ligase</keyword>
<feature type="binding site" evidence="5">
    <location>
        <begin position="266"/>
        <end position="267"/>
    </location>
    <ligand>
        <name>ATP</name>
        <dbReference type="ChEBI" id="CHEBI:30616"/>
    </ligand>
</feature>
<dbReference type="Gene3D" id="3.30.1490.20">
    <property type="entry name" value="ATP-grasp fold, A domain"/>
    <property type="match status" value="1"/>
</dbReference>
<dbReference type="InterPro" id="IPR011761">
    <property type="entry name" value="ATP-grasp"/>
</dbReference>
<comment type="pathway">
    <text evidence="5 6">Purine metabolism; IMP biosynthesis via de novo pathway; 5-amino-1-(5-phospho-D-ribosyl)imidazole-4-carboxylate from 5-amino-1-(5-phospho-D-ribosyl)imidazole (N5-CAIR route): step 1/2.</text>
</comment>
<proteinExistence type="inferred from homology"/>
<dbReference type="SUPFAM" id="SSF56059">
    <property type="entry name" value="Glutathione synthetase ATP-binding domain-like"/>
    <property type="match status" value="1"/>
</dbReference>
<dbReference type="RefSeq" id="WP_103358479.1">
    <property type="nucleotide sequence ID" value="NZ_PPRF01000052.1"/>
</dbReference>
<feature type="binding site" evidence="5">
    <location>
        <position position="214"/>
    </location>
    <ligand>
        <name>ATP</name>
        <dbReference type="ChEBI" id="CHEBI:30616"/>
    </ligand>
</feature>
<protein>
    <recommendedName>
        <fullName evidence="5 6">N5-carboxyaminoimidazole ribonucleotide synthase</fullName>
        <shortName evidence="5 6">N5-CAIR synthase</shortName>
        <ecNumber evidence="5 6">6.3.4.18</ecNumber>
    </recommendedName>
    <alternativeName>
        <fullName evidence="5 6">5-(carboxyamino)imidazole ribonucleotide synthetase</fullName>
    </alternativeName>
</protein>
<evidence type="ECO:0000256" key="4">
    <source>
        <dbReference type="ARBA" id="ARBA00022840"/>
    </source>
</evidence>
<dbReference type="InterPro" id="IPR054350">
    <property type="entry name" value="PurT/PurK_preATP-grasp"/>
</dbReference>
<comment type="catalytic activity">
    <reaction evidence="5 6">
        <text>5-amino-1-(5-phospho-beta-D-ribosyl)imidazole + hydrogencarbonate + ATP = 5-carboxyamino-1-(5-phospho-D-ribosyl)imidazole + ADP + phosphate + 2 H(+)</text>
        <dbReference type="Rhea" id="RHEA:19317"/>
        <dbReference type="ChEBI" id="CHEBI:15378"/>
        <dbReference type="ChEBI" id="CHEBI:17544"/>
        <dbReference type="ChEBI" id="CHEBI:30616"/>
        <dbReference type="ChEBI" id="CHEBI:43474"/>
        <dbReference type="ChEBI" id="CHEBI:58730"/>
        <dbReference type="ChEBI" id="CHEBI:137981"/>
        <dbReference type="ChEBI" id="CHEBI:456216"/>
        <dbReference type="EC" id="6.3.4.18"/>
    </reaction>
</comment>
<dbReference type="AlphaFoldDB" id="A0A2K3YM46"/>
<dbReference type="Pfam" id="PF22660">
    <property type="entry name" value="RS_preATP-grasp-like"/>
    <property type="match status" value="1"/>
</dbReference>
<evidence type="ECO:0000256" key="2">
    <source>
        <dbReference type="ARBA" id="ARBA00022741"/>
    </source>
</evidence>
<dbReference type="UniPathway" id="UPA00074">
    <property type="reaction ID" value="UER00942"/>
</dbReference>
<dbReference type="EC" id="6.3.4.18" evidence="5 6"/>